<protein>
    <submittedName>
        <fullName evidence="2">Uncharacterized protein</fullName>
    </submittedName>
</protein>
<reference evidence="2 3" key="1">
    <citation type="journal article" date="2016" name="Nat. Commun.">
        <title>Thousands of microbial genomes shed light on interconnected biogeochemical processes in an aquifer system.</title>
        <authorList>
            <person name="Anantharaman K."/>
            <person name="Brown C.T."/>
            <person name="Hug L.A."/>
            <person name="Sharon I."/>
            <person name="Castelle C.J."/>
            <person name="Probst A.J."/>
            <person name="Thomas B.C."/>
            <person name="Singh A."/>
            <person name="Wilkins M.J."/>
            <person name="Karaoz U."/>
            <person name="Brodie E.L."/>
            <person name="Williams K.H."/>
            <person name="Hubbard S.S."/>
            <person name="Banfield J.F."/>
        </authorList>
    </citation>
    <scope>NUCLEOTIDE SEQUENCE [LARGE SCALE GENOMIC DNA]</scope>
</reference>
<proteinExistence type="predicted"/>
<feature type="transmembrane region" description="Helical" evidence="1">
    <location>
        <begin position="95"/>
        <end position="118"/>
    </location>
</feature>
<dbReference type="Proteomes" id="UP000178264">
    <property type="component" value="Unassembled WGS sequence"/>
</dbReference>
<evidence type="ECO:0000313" key="2">
    <source>
        <dbReference type="EMBL" id="OGL87872.1"/>
    </source>
</evidence>
<comment type="caution">
    <text evidence="2">The sequence shown here is derived from an EMBL/GenBank/DDBJ whole genome shotgun (WGS) entry which is preliminary data.</text>
</comment>
<evidence type="ECO:0000313" key="3">
    <source>
        <dbReference type="Proteomes" id="UP000178264"/>
    </source>
</evidence>
<evidence type="ECO:0000256" key="1">
    <source>
        <dbReference type="SAM" id="Phobius"/>
    </source>
</evidence>
<keyword evidence="1" id="KW-1133">Transmembrane helix</keyword>
<dbReference type="EMBL" id="MGER01000045">
    <property type="protein sequence ID" value="OGL87872.1"/>
    <property type="molecule type" value="Genomic_DNA"/>
</dbReference>
<dbReference type="AlphaFoldDB" id="A0A1F7VBF6"/>
<keyword evidence="1" id="KW-0812">Transmembrane</keyword>
<sequence length="121" mass="13835">MMPFPSLRKDLYHRLPWVIWNVAISFVLNAATWIYVYFTIEPSLNPIPLHVTVYFGIDFVGPFWYFYVLAASGTLMTVFNGGVGRMLYRNEPRLAAALLTLTSVLNAFLCAITIYLSMFVL</sequence>
<feature type="transmembrane region" description="Helical" evidence="1">
    <location>
        <begin position="18"/>
        <end position="38"/>
    </location>
</feature>
<organism evidence="2 3">
    <name type="scientific">Candidatus Uhrbacteria bacterium RIFCSPLOWO2_02_FULL_49_11</name>
    <dbReference type="NCBI Taxonomy" id="1802409"/>
    <lineage>
        <taxon>Bacteria</taxon>
        <taxon>Candidatus Uhriibacteriota</taxon>
    </lineage>
</organism>
<name>A0A1F7VBF6_9BACT</name>
<accession>A0A1F7VBF6</accession>
<keyword evidence="1" id="KW-0472">Membrane</keyword>
<feature type="transmembrane region" description="Helical" evidence="1">
    <location>
        <begin position="64"/>
        <end position="83"/>
    </location>
</feature>
<gene>
    <name evidence="2" type="ORF">A3I42_03505</name>
</gene>